<accession>A0ABV9HIP5</accession>
<evidence type="ECO:0000256" key="1">
    <source>
        <dbReference type="SAM" id="MobiDB-lite"/>
    </source>
</evidence>
<proteinExistence type="predicted"/>
<reference evidence="3" key="1">
    <citation type="journal article" date="2019" name="Int. J. Syst. Evol. Microbiol.">
        <title>The Global Catalogue of Microorganisms (GCM) 10K type strain sequencing project: providing services to taxonomists for standard genome sequencing and annotation.</title>
        <authorList>
            <consortium name="The Broad Institute Genomics Platform"/>
            <consortium name="The Broad Institute Genome Sequencing Center for Infectious Disease"/>
            <person name="Wu L."/>
            <person name="Ma J."/>
        </authorList>
    </citation>
    <scope>NUCLEOTIDE SEQUENCE [LARGE SCALE GENOMIC DNA]</scope>
    <source>
        <strain evidence="3">CCUG 42722</strain>
    </source>
</reference>
<comment type="caution">
    <text evidence="2">The sequence shown here is derived from an EMBL/GenBank/DDBJ whole genome shotgun (WGS) entry which is preliminary data.</text>
</comment>
<protein>
    <submittedName>
        <fullName evidence="2">Uncharacterized protein</fullName>
    </submittedName>
</protein>
<dbReference type="RefSeq" id="WP_377136028.1">
    <property type="nucleotide sequence ID" value="NZ_JBHSFI010000004.1"/>
</dbReference>
<evidence type="ECO:0000313" key="2">
    <source>
        <dbReference type="EMBL" id="MFC4629185.1"/>
    </source>
</evidence>
<keyword evidence="3" id="KW-1185">Reference proteome</keyword>
<sequence length="83" mass="8884">MSENENYRTDDAPTPQANPGPRVDPVSADDDVQGSSNPGPRDVPGQDDDLDRTAEDPAGERAIPGEHPKDDPDLEGEERFDAG</sequence>
<evidence type="ECO:0000313" key="3">
    <source>
        <dbReference type="Proteomes" id="UP001596011"/>
    </source>
</evidence>
<feature type="compositionally biased region" description="Basic and acidic residues" evidence="1">
    <location>
        <begin position="51"/>
        <end position="83"/>
    </location>
</feature>
<feature type="compositionally biased region" description="Basic and acidic residues" evidence="1">
    <location>
        <begin position="1"/>
        <end position="11"/>
    </location>
</feature>
<dbReference type="EMBL" id="JBHSFI010000004">
    <property type="protein sequence ID" value="MFC4629185.1"/>
    <property type="molecule type" value="Genomic_DNA"/>
</dbReference>
<gene>
    <name evidence="2" type="ORF">ACFO6V_13135</name>
</gene>
<organism evidence="2 3">
    <name type="scientific">Promicromonospora alba</name>
    <dbReference type="NCBI Taxonomy" id="1616110"/>
    <lineage>
        <taxon>Bacteria</taxon>
        <taxon>Bacillati</taxon>
        <taxon>Actinomycetota</taxon>
        <taxon>Actinomycetes</taxon>
        <taxon>Micrococcales</taxon>
        <taxon>Promicromonosporaceae</taxon>
        <taxon>Promicromonospora</taxon>
    </lineage>
</organism>
<dbReference type="Proteomes" id="UP001596011">
    <property type="component" value="Unassembled WGS sequence"/>
</dbReference>
<feature type="region of interest" description="Disordered" evidence="1">
    <location>
        <begin position="1"/>
        <end position="83"/>
    </location>
</feature>
<name>A0ABV9HIP5_9MICO</name>